<evidence type="ECO:0000259" key="3">
    <source>
        <dbReference type="Pfam" id="PF26118"/>
    </source>
</evidence>
<feature type="region of interest" description="Disordered" evidence="2">
    <location>
        <begin position="279"/>
        <end position="319"/>
    </location>
</feature>
<feature type="region of interest" description="Disordered" evidence="2">
    <location>
        <begin position="1"/>
        <end position="36"/>
    </location>
</feature>
<evidence type="ECO:0000256" key="2">
    <source>
        <dbReference type="SAM" id="MobiDB-lite"/>
    </source>
</evidence>
<dbReference type="AlphaFoldDB" id="X0BNL2"/>
<dbReference type="Pfam" id="PF26118">
    <property type="entry name" value="DUF8035"/>
    <property type="match status" value="1"/>
</dbReference>
<feature type="compositionally biased region" description="Polar residues" evidence="2">
    <location>
        <begin position="21"/>
        <end position="30"/>
    </location>
</feature>
<dbReference type="PANTHER" id="PTHR42081:SF2">
    <property type="entry name" value="NIPPED-B-LIKE PROTEIN B"/>
    <property type="match status" value="1"/>
</dbReference>
<feature type="region of interest" description="Disordered" evidence="2">
    <location>
        <begin position="870"/>
        <end position="893"/>
    </location>
</feature>
<reference evidence="4" key="2">
    <citation type="submission" date="2012-05" db="EMBL/GenBank/DDBJ databases">
        <title>Annotation of the Genome Sequence of Fusarium oxysporum f. sp. melonis 26406.</title>
        <authorList>
            <consortium name="The Broad Institute Genomics Platform"/>
            <person name="Ma L.-J."/>
            <person name="Corby-Kistler H."/>
            <person name="Broz K."/>
            <person name="Gale L.R."/>
            <person name="Jonkers W."/>
            <person name="O'Donnell K."/>
            <person name="Ploetz R."/>
            <person name="Steinberg C."/>
            <person name="Schwartz D.C."/>
            <person name="VanEtten H."/>
            <person name="Zhou S."/>
            <person name="Young S.K."/>
            <person name="Zeng Q."/>
            <person name="Gargeya S."/>
            <person name="Fitzgerald M."/>
            <person name="Abouelleil A."/>
            <person name="Alvarado L."/>
            <person name="Chapman S.B."/>
            <person name="Gainer-Dewar J."/>
            <person name="Goldberg J."/>
            <person name="Griggs A."/>
            <person name="Gujja S."/>
            <person name="Hansen M."/>
            <person name="Howarth C."/>
            <person name="Imamovic A."/>
            <person name="Ireland A."/>
            <person name="Larimer J."/>
            <person name="McCowan C."/>
            <person name="Murphy C."/>
            <person name="Pearson M."/>
            <person name="Poon T.W."/>
            <person name="Priest M."/>
            <person name="Roberts A."/>
            <person name="Saif S."/>
            <person name="Shea T."/>
            <person name="Sykes S."/>
            <person name="Wortman J."/>
            <person name="Nusbaum C."/>
            <person name="Birren B."/>
        </authorList>
    </citation>
    <scope>NUCLEOTIDE SEQUENCE</scope>
    <source>
        <strain evidence="4">26406</strain>
    </source>
</reference>
<dbReference type="HOGENOM" id="CLU_271373_0_0_1"/>
<evidence type="ECO:0000256" key="1">
    <source>
        <dbReference type="SAM" id="Coils"/>
    </source>
</evidence>
<sequence length="1278" mass="143250">MTTVERWQGQLPSRLGGGEGSSTQVATQESPDIECPEGLRHKLSNWRDSVPFLSSPNITSKTAQQVDPKIPQYEESDSGIGITTPSSQDQPNEPQGLELPGTELRYFDRPISERLKARFFDIKVLYTQPLLDYILKRKKDPGDISMKLKYLGLSSQSIQLHIVIQCERKVAKRAKKFFAQGHVEEELLPDFRVFVLEKALLRLTNDEAIEVLADSVPKRTWCGTPVRLMRGNISAIATFGGVIVVETSHKRLVGLTAAHPLKRLYSPRAIQLPTDHTEDLFSSSSSDVSESESDSDCESTITTESSVQHPEHSNGKALGTTASQKTLTIGTILCDTFNAPLVQNYDWAIIDLSEQDALPNRIDLDQEADSSDFEEADYLRANLSSDKPLRKLKSRKVLVLKQGISLFGGLSFYTSSVIISPGSSFVEVHDLSMENGASLSPGDSGSWVVDAMTSDVYGHIVSVDAFGEAQVMPIGSTLDSIRMQMNATRVSLPYPDELQLLQEKSRSRAPANLEVSPVTEACEKQEVTQVTDPEDMKGGQSESSPPSTEAYDETSSKHAISRQDIVAQSLEIARESPEDASYPSIRQILESALEEIWTKVQDQPDSYIMTRDEFAVFNFFQHRFTGDTMAIAARKRFWGSLSIDSSESTKTESGDLAQIDAIRELVQASYRRIGTYGPDFANVATKLYKLEMSLRRLRDEVAEEQEELPVHIQQSYTSHLRSLVEDWDFAMKRVNSLLDTYHDEEIGLAGEEASMSGELKPIEPVLAGKRMAIELLLDSIQLQKPQIHDRHQSDLEEIKDKVDQIAAHLFANWNSRSFSGGNDDLWRHFQELLEKEGFSSQILSKKKDVLMAYINDLGYIADTTTNTLSHASKPLKQSQETDPHDRKKPNVEHKFDTSIRMDVITTEDIIASDRDDSVMQQIERRLSPGEPKILQQTISSQGWSTKTFHLAKEPSPNYVSSRSTFRRNNDPPGLAQSSRLVKPDQYGRAIADDAHWTKISRKLVSVEVLQQAGLRYEARPAYVAILGVLSREQVAKLVRESEATITSRPPPPYPEDRTPSAQGRPVSGDIDDEEVSFIPLIEGDKNGSAVVQTPRRGAIKTRHSDVTARREEMYPLRGVVEKKQEKPGSKQEKFNRRQYDGISRIPRYNPRGVEMWGVDKRQEKPGSKQENLNRRQYDGTSRILRFSPPREEIYPLRRGVEKKQEKPGNSKEKFNRRQYYRTSRIPRYNPRRERNDLGGLQHSVRVYDKGGPGPGGVVGIGSAAVSLLCVLSEAASAI</sequence>
<dbReference type="InterPro" id="IPR058348">
    <property type="entry name" value="DUF8035"/>
</dbReference>
<gene>
    <name evidence="4" type="ORF">FOMG_00240</name>
</gene>
<dbReference type="EMBL" id="JH659329">
    <property type="protein sequence ID" value="EXK46531.1"/>
    <property type="molecule type" value="Genomic_DNA"/>
</dbReference>
<dbReference type="Proteomes" id="UP000030703">
    <property type="component" value="Unassembled WGS sequence"/>
</dbReference>
<organism evidence="4">
    <name type="scientific">Fusarium oxysporum f. sp. melonis 26406</name>
    <dbReference type="NCBI Taxonomy" id="1089452"/>
    <lineage>
        <taxon>Eukaryota</taxon>
        <taxon>Fungi</taxon>
        <taxon>Dikarya</taxon>
        <taxon>Ascomycota</taxon>
        <taxon>Pezizomycotina</taxon>
        <taxon>Sordariomycetes</taxon>
        <taxon>Hypocreomycetidae</taxon>
        <taxon>Hypocreales</taxon>
        <taxon>Nectriaceae</taxon>
        <taxon>Fusarium</taxon>
        <taxon>Fusarium oxysporum species complex</taxon>
    </lineage>
</organism>
<dbReference type="OrthoDB" id="5865767at2759"/>
<dbReference type="PANTHER" id="PTHR42081">
    <property type="entry name" value="ZINC FINGER PROTEIN DHHC DOMAIN CONTAINING PROTEIN"/>
    <property type="match status" value="1"/>
</dbReference>
<feature type="compositionally biased region" description="Basic and acidic residues" evidence="2">
    <location>
        <begin position="879"/>
        <end position="893"/>
    </location>
</feature>
<name>X0BNL2_FUSOX</name>
<feature type="region of interest" description="Disordered" evidence="2">
    <location>
        <begin position="951"/>
        <end position="977"/>
    </location>
</feature>
<feature type="compositionally biased region" description="Polar residues" evidence="2">
    <location>
        <begin position="81"/>
        <end position="93"/>
    </location>
</feature>
<evidence type="ECO:0000313" key="4">
    <source>
        <dbReference type="EMBL" id="EXK46531.1"/>
    </source>
</evidence>
<proteinExistence type="predicted"/>
<feature type="coiled-coil region" evidence="1">
    <location>
        <begin position="687"/>
        <end position="714"/>
    </location>
</feature>
<feature type="region of interest" description="Disordered" evidence="2">
    <location>
        <begin position="1040"/>
        <end position="1070"/>
    </location>
</feature>
<dbReference type="VEuPathDB" id="FungiDB:FOMG_00240"/>
<keyword evidence="1" id="KW-0175">Coiled coil</keyword>
<feature type="region of interest" description="Disordered" evidence="2">
    <location>
        <begin position="54"/>
        <end position="99"/>
    </location>
</feature>
<accession>X0BNL2</accession>
<feature type="domain" description="DUF8035" evidence="3">
    <location>
        <begin position="993"/>
        <end position="1043"/>
    </location>
</feature>
<reference evidence="4" key="1">
    <citation type="submission" date="2012-04" db="EMBL/GenBank/DDBJ databases">
        <title>The Genome Sequence of Fusarium oxysporum melonis.</title>
        <authorList>
            <consortium name="The Broad Institute Genome Sequencing Platform"/>
            <person name="Ma L.-J."/>
            <person name="Gale L.R."/>
            <person name="Schwartz D.C."/>
            <person name="Zhou S."/>
            <person name="Corby-Kistler H."/>
            <person name="Young S.K."/>
            <person name="Zeng Q."/>
            <person name="Gargeya S."/>
            <person name="Fitzgerald M."/>
            <person name="Haas B."/>
            <person name="Abouelleil A."/>
            <person name="Alvarado L."/>
            <person name="Arachchi H.M."/>
            <person name="Berlin A."/>
            <person name="Brown A."/>
            <person name="Chapman S.B."/>
            <person name="Chen Z."/>
            <person name="Dunbar C."/>
            <person name="Freedman E."/>
            <person name="Gearin G."/>
            <person name="Goldberg J."/>
            <person name="Griggs A."/>
            <person name="Gujja S."/>
            <person name="Heiman D."/>
            <person name="Howarth C."/>
            <person name="Larson L."/>
            <person name="Lui A."/>
            <person name="MacDonald P.J.P."/>
            <person name="Montmayeur A."/>
            <person name="Murphy C."/>
            <person name="Neiman D."/>
            <person name="Pearson M."/>
            <person name="Priest M."/>
            <person name="Roberts A."/>
            <person name="Saif S."/>
            <person name="Shea T."/>
            <person name="Shenoy N."/>
            <person name="Sisk P."/>
            <person name="Stolte C."/>
            <person name="Sykes S."/>
            <person name="Wortman J."/>
            <person name="Nusbaum C."/>
            <person name="Birren B."/>
        </authorList>
    </citation>
    <scope>NUCLEOTIDE SEQUENCE</scope>
    <source>
        <strain evidence="4">26406</strain>
    </source>
</reference>
<feature type="region of interest" description="Disordered" evidence="2">
    <location>
        <begin position="508"/>
        <end position="560"/>
    </location>
</feature>
<protein>
    <recommendedName>
        <fullName evidence="3">DUF8035 domain-containing protein</fullName>
    </recommendedName>
</protein>
<feature type="compositionally biased region" description="Polar residues" evidence="2">
    <location>
        <begin position="54"/>
        <end position="65"/>
    </location>
</feature>